<reference evidence="4 5" key="1">
    <citation type="submission" date="2024-05" db="EMBL/GenBank/DDBJ databases">
        <title>Genome sequencing and assembly of Indian major carp, Cirrhinus mrigala (Hamilton, 1822).</title>
        <authorList>
            <person name="Mohindra V."/>
            <person name="Chowdhury L.M."/>
            <person name="Lal K."/>
            <person name="Jena J.K."/>
        </authorList>
    </citation>
    <scope>NUCLEOTIDE SEQUENCE [LARGE SCALE GENOMIC DNA]</scope>
    <source>
        <strain evidence="4">CM1030</strain>
        <tissue evidence="4">Blood</tissue>
    </source>
</reference>
<keyword evidence="5" id="KW-1185">Reference proteome</keyword>
<feature type="non-terminal residue" evidence="4">
    <location>
        <position position="1"/>
    </location>
</feature>
<evidence type="ECO:0000259" key="3">
    <source>
        <dbReference type="Pfam" id="PF03732"/>
    </source>
</evidence>
<dbReference type="EMBL" id="JAMKFB020000002">
    <property type="protein sequence ID" value="KAL0199932.1"/>
    <property type="molecule type" value="Genomic_DNA"/>
</dbReference>
<feature type="transmembrane region" description="Helical" evidence="2">
    <location>
        <begin position="6"/>
        <end position="29"/>
    </location>
</feature>
<accession>A0ABD0RPY0</accession>
<keyword evidence="2" id="KW-1133">Transmembrane helix</keyword>
<feature type="domain" description="Retrotransposon gag" evidence="3">
    <location>
        <begin position="205"/>
        <end position="296"/>
    </location>
</feature>
<gene>
    <name evidence="4" type="ORF">M9458_003119</name>
</gene>
<proteinExistence type="predicted"/>
<dbReference type="Pfam" id="PF03732">
    <property type="entry name" value="Retrotrans_gag"/>
    <property type="match status" value="1"/>
</dbReference>
<feature type="non-terminal residue" evidence="4">
    <location>
        <position position="381"/>
    </location>
</feature>
<protein>
    <recommendedName>
        <fullName evidence="3">Retrotransposon gag domain-containing protein</fullName>
    </recommendedName>
</protein>
<dbReference type="PANTHER" id="PTHR15503">
    <property type="entry name" value="LDOC1 RELATED"/>
    <property type="match status" value="1"/>
</dbReference>
<evidence type="ECO:0000256" key="1">
    <source>
        <dbReference type="SAM" id="MobiDB-lite"/>
    </source>
</evidence>
<evidence type="ECO:0000256" key="2">
    <source>
        <dbReference type="SAM" id="Phobius"/>
    </source>
</evidence>
<evidence type="ECO:0000313" key="5">
    <source>
        <dbReference type="Proteomes" id="UP001529510"/>
    </source>
</evidence>
<organism evidence="4 5">
    <name type="scientific">Cirrhinus mrigala</name>
    <name type="common">Mrigala</name>
    <dbReference type="NCBI Taxonomy" id="683832"/>
    <lineage>
        <taxon>Eukaryota</taxon>
        <taxon>Metazoa</taxon>
        <taxon>Chordata</taxon>
        <taxon>Craniata</taxon>
        <taxon>Vertebrata</taxon>
        <taxon>Euteleostomi</taxon>
        <taxon>Actinopterygii</taxon>
        <taxon>Neopterygii</taxon>
        <taxon>Teleostei</taxon>
        <taxon>Ostariophysi</taxon>
        <taxon>Cypriniformes</taxon>
        <taxon>Cyprinidae</taxon>
        <taxon>Labeoninae</taxon>
        <taxon>Labeonini</taxon>
        <taxon>Cirrhinus</taxon>
    </lineage>
</organism>
<keyword evidence="2" id="KW-0812">Transmembrane</keyword>
<feature type="compositionally biased region" description="Pro residues" evidence="1">
    <location>
        <begin position="143"/>
        <end position="152"/>
    </location>
</feature>
<dbReference type="AlphaFoldDB" id="A0ABD0RPY0"/>
<dbReference type="Proteomes" id="UP001529510">
    <property type="component" value="Unassembled WGS sequence"/>
</dbReference>
<feature type="region of interest" description="Disordered" evidence="1">
    <location>
        <begin position="137"/>
        <end position="169"/>
    </location>
</feature>
<dbReference type="PANTHER" id="PTHR15503:SF36">
    <property type="entry name" value="RETROTRANSPOSON GAG-LIKE PROTEIN 5"/>
    <property type="match status" value="1"/>
</dbReference>
<comment type="caution">
    <text evidence="4">The sequence shown here is derived from an EMBL/GenBank/DDBJ whole genome shotgun (WGS) entry which is preliminary data.</text>
</comment>
<name>A0ABD0RPY0_CIRMR</name>
<sequence length="381" mass="42805">ITVIVLQLVLVGVCYLMPVFSILCCQIVVFRLHVRIMFQLLCSLLSSFGTCSCSLHCSGLFSPEDRLPIRVPVPPGALCYFTLFVLFAVSSRKVKTVQELLSLNNARMDQQEEHLLSTGYAVQALVAQVSELTSQLQQLRSPAAPPTPPSPPQLTNTEHLPEPRLPTPEPYAGEPKLCRAFLTKCSMFFSLQPRTFAMESSKVALVLMLLTGRAALWGTAVWENQHPCCSSFLALSEEMKRVFDRAVVGREVAHMLTDLRQGNRTVSDYSIEFRTLAAECRWNEQAQWDVFLHGLADRIQKEIFTLELPADLDGLIDLALRVDARLQRLDQFCSNTPVSDFSANPVTASTNTIPWRRENVGELRDFVFTAVRPVTFWLTVR</sequence>
<keyword evidence="2" id="KW-0472">Membrane</keyword>
<dbReference type="InterPro" id="IPR032567">
    <property type="entry name" value="RTL1-rel"/>
</dbReference>
<evidence type="ECO:0000313" key="4">
    <source>
        <dbReference type="EMBL" id="KAL0199932.1"/>
    </source>
</evidence>
<dbReference type="InterPro" id="IPR005162">
    <property type="entry name" value="Retrotrans_gag_dom"/>
</dbReference>